<accession>A0A368FJ54</accession>
<dbReference type="Proteomes" id="UP000252519">
    <property type="component" value="Unassembled WGS sequence"/>
</dbReference>
<proteinExistence type="predicted"/>
<feature type="domain" description="MULE transposase" evidence="1">
    <location>
        <begin position="19"/>
        <end position="102"/>
    </location>
</feature>
<evidence type="ECO:0000259" key="1">
    <source>
        <dbReference type="Pfam" id="PF10551"/>
    </source>
</evidence>
<name>A0A368FJ54_ANCCA</name>
<dbReference type="InterPro" id="IPR018289">
    <property type="entry name" value="MULE_transposase_dom"/>
</dbReference>
<gene>
    <name evidence="2" type="ORF">ANCCAN_22040</name>
</gene>
<sequence length="114" mass="12969">MVLVADGLHKVLPRQLGDNSQLCTIHGGCRNTHQMPLVCAITKSKNKSVHEEVFGRLKQALISLDYRVPLRIVLDFKNVGINAAMKVFRDPTFRGCAFHLTQAWNRKRNELELM</sequence>
<dbReference type="OrthoDB" id="5839148at2759"/>
<evidence type="ECO:0000313" key="2">
    <source>
        <dbReference type="EMBL" id="RCN32163.1"/>
    </source>
</evidence>
<dbReference type="AlphaFoldDB" id="A0A368FJ54"/>
<protein>
    <recommendedName>
        <fullName evidence="1">MULE transposase domain-containing protein</fullName>
    </recommendedName>
</protein>
<keyword evidence="3" id="KW-1185">Reference proteome</keyword>
<reference evidence="2 3" key="1">
    <citation type="submission" date="2014-10" db="EMBL/GenBank/DDBJ databases">
        <title>Draft genome of the hookworm Ancylostoma caninum.</title>
        <authorList>
            <person name="Mitreva M."/>
        </authorList>
    </citation>
    <scope>NUCLEOTIDE SEQUENCE [LARGE SCALE GENOMIC DNA]</scope>
    <source>
        <strain evidence="2 3">Baltimore</strain>
    </source>
</reference>
<dbReference type="Pfam" id="PF10551">
    <property type="entry name" value="MULE"/>
    <property type="match status" value="1"/>
</dbReference>
<evidence type="ECO:0000313" key="3">
    <source>
        <dbReference type="Proteomes" id="UP000252519"/>
    </source>
</evidence>
<dbReference type="EMBL" id="JOJR01001144">
    <property type="protein sequence ID" value="RCN32163.1"/>
    <property type="molecule type" value="Genomic_DNA"/>
</dbReference>
<organism evidence="2 3">
    <name type="scientific">Ancylostoma caninum</name>
    <name type="common">Dog hookworm</name>
    <dbReference type="NCBI Taxonomy" id="29170"/>
    <lineage>
        <taxon>Eukaryota</taxon>
        <taxon>Metazoa</taxon>
        <taxon>Ecdysozoa</taxon>
        <taxon>Nematoda</taxon>
        <taxon>Chromadorea</taxon>
        <taxon>Rhabditida</taxon>
        <taxon>Rhabditina</taxon>
        <taxon>Rhabditomorpha</taxon>
        <taxon>Strongyloidea</taxon>
        <taxon>Ancylostomatidae</taxon>
        <taxon>Ancylostomatinae</taxon>
        <taxon>Ancylostoma</taxon>
    </lineage>
</organism>
<comment type="caution">
    <text evidence="2">The sequence shown here is derived from an EMBL/GenBank/DDBJ whole genome shotgun (WGS) entry which is preliminary data.</text>
</comment>